<gene>
    <name evidence="2" type="ORF">Aory05_000952500</name>
</gene>
<reference evidence="2" key="1">
    <citation type="submission" date="2023-04" db="EMBL/GenBank/DDBJ databases">
        <title>Aspergillus oryzae var. brunneus NBRC 4377.</title>
        <authorList>
            <person name="Ichikawa N."/>
            <person name="Sato H."/>
            <person name="Tonouchi N."/>
        </authorList>
    </citation>
    <scope>NUCLEOTIDE SEQUENCE</scope>
    <source>
        <strain evidence="2">NBRC 4377</strain>
    </source>
</reference>
<evidence type="ECO:0000313" key="2">
    <source>
        <dbReference type="EMBL" id="GMG51039.1"/>
    </source>
</evidence>
<protein>
    <submittedName>
        <fullName evidence="2">Unnamed protein product</fullName>
    </submittedName>
</protein>
<dbReference type="Proteomes" id="UP001165189">
    <property type="component" value="Unassembled WGS sequence"/>
</dbReference>
<comment type="caution">
    <text evidence="2">The sequence shown here is derived from an EMBL/GenBank/DDBJ whole genome shotgun (WGS) entry which is preliminary data.</text>
</comment>
<sequence>MPLSLVDGRGHSEGTCSHLFHSILPVAWEARVILLDFEVISRPLHVVIPGALIGGVNQKSQALQLHKKHHNPSSQALCRKLVQ</sequence>
<feature type="region of interest" description="Disordered" evidence="1">
    <location>
        <begin position="63"/>
        <end position="83"/>
    </location>
</feature>
<proteinExistence type="predicted"/>
<dbReference type="EMBL" id="BSYB01000045">
    <property type="protein sequence ID" value="GMG51039.1"/>
    <property type="molecule type" value="Genomic_DNA"/>
</dbReference>
<keyword evidence="3" id="KW-1185">Reference proteome</keyword>
<evidence type="ECO:0000313" key="3">
    <source>
        <dbReference type="Proteomes" id="UP001165189"/>
    </source>
</evidence>
<name>A0ABQ6L012_ASPOZ</name>
<accession>A0ABQ6L012</accession>
<evidence type="ECO:0000256" key="1">
    <source>
        <dbReference type="SAM" id="MobiDB-lite"/>
    </source>
</evidence>
<organism evidence="2 3">
    <name type="scientific">Aspergillus oryzae var. brunneus</name>
    <dbReference type="NCBI Taxonomy" id="332754"/>
    <lineage>
        <taxon>Eukaryota</taxon>
        <taxon>Fungi</taxon>
        <taxon>Dikarya</taxon>
        <taxon>Ascomycota</taxon>
        <taxon>Pezizomycotina</taxon>
        <taxon>Eurotiomycetes</taxon>
        <taxon>Eurotiomycetidae</taxon>
        <taxon>Eurotiales</taxon>
        <taxon>Aspergillaceae</taxon>
        <taxon>Aspergillus</taxon>
        <taxon>Aspergillus subgen. Circumdati</taxon>
    </lineage>
</organism>